<feature type="region of interest" description="Disordered" evidence="1">
    <location>
        <begin position="1"/>
        <end position="23"/>
    </location>
</feature>
<reference evidence="2" key="1">
    <citation type="journal article" date="2014" name="Int. J. Syst. Evol. Microbiol.">
        <title>Complete genome sequence of Corynebacterium casei LMG S-19264T (=DSM 44701T), isolated from a smear-ripened cheese.</title>
        <authorList>
            <consortium name="US DOE Joint Genome Institute (JGI-PGF)"/>
            <person name="Walter F."/>
            <person name="Albersmeier A."/>
            <person name="Kalinowski J."/>
            <person name="Ruckert C."/>
        </authorList>
    </citation>
    <scope>NUCLEOTIDE SEQUENCE</scope>
    <source>
        <strain evidence="2">CGMCC 1.15762</strain>
    </source>
</reference>
<dbReference type="Proteomes" id="UP000617145">
    <property type="component" value="Unassembled WGS sequence"/>
</dbReference>
<protein>
    <submittedName>
        <fullName evidence="2">DUF296 domain-containing protein</fullName>
    </submittedName>
</protein>
<evidence type="ECO:0000313" key="2">
    <source>
        <dbReference type="EMBL" id="GGG74016.1"/>
    </source>
</evidence>
<evidence type="ECO:0000256" key="1">
    <source>
        <dbReference type="SAM" id="MobiDB-lite"/>
    </source>
</evidence>
<feature type="compositionally biased region" description="Polar residues" evidence="1">
    <location>
        <begin position="1"/>
        <end position="11"/>
    </location>
</feature>
<name>A0A8J2ZKF5_9RHOB</name>
<comment type="caution">
    <text evidence="2">The sequence shown here is derived from an EMBL/GenBank/DDBJ whole genome shotgun (WGS) entry which is preliminary data.</text>
</comment>
<proteinExistence type="predicted"/>
<sequence length="297" mass="31076">MTAAMRNTSPAQDALPGVNAPLRHPGPAAEARVQAVATPLREIEITCDGEASLEAAVIAAFDAAGVKGGFVEIENLACSCIDYVVPALSEFPDRLAWYSAPRSPQGPARIRQGYMSVGRDGEAGFVHCHGIWTLANGRRALGHLLGGQTVPEAGQTLRARGFETAFFDRQPDAETNFSLFGAVGEDAAKPTALAVTLRPNEDIPATCMALCEQMGWDGATVIGLGSLNGAGFAGDSIMQDHVSEFLVRRGHVSPSHADIDIAVVDSSANVFEGILATGQGRVSITSELVLLATPPQD</sequence>
<organism evidence="2 3">
    <name type="scientific">Salipiger pallidus</name>
    <dbReference type="NCBI Taxonomy" id="1775170"/>
    <lineage>
        <taxon>Bacteria</taxon>
        <taxon>Pseudomonadati</taxon>
        <taxon>Pseudomonadota</taxon>
        <taxon>Alphaproteobacteria</taxon>
        <taxon>Rhodobacterales</taxon>
        <taxon>Roseobacteraceae</taxon>
        <taxon>Salipiger</taxon>
    </lineage>
</organism>
<reference evidence="2" key="2">
    <citation type="submission" date="2020-09" db="EMBL/GenBank/DDBJ databases">
        <authorList>
            <person name="Sun Q."/>
            <person name="Zhou Y."/>
        </authorList>
    </citation>
    <scope>NUCLEOTIDE SEQUENCE</scope>
    <source>
        <strain evidence="2">CGMCC 1.15762</strain>
    </source>
</reference>
<dbReference type="Gene3D" id="3.30.1330.80">
    <property type="entry name" value="Hypothetical protein, similar to alpha- acetolactate decarboxylase, domain 2"/>
    <property type="match status" value="2"/>
</dbReference>
<evidence type="ECO:0000313" key="3">
    <source>
        <dbReference type="Proteomes" id="UP000617145"/>
    </source>
</evidence>
<dbReference type="RefSeq" id="WP_188790371.1">
    <property type="nucleotide sequence ID" value="NZ_BMJV01000004.1"/>
</dbReference>
<keyword evidence="3" id="KW-1185">Reference proteome</keyword>
<dbReference type="SUPFAM" id="SSF117856">
    <property type="entry name" value="AF0104/ALDC/Ptd012-like"/>
    <property type="match status" value="2"/>
</dbReference>
<dbReference type="AlphaFoldDB" id="A0A8J2ZKF5"/>
<accession>A0A8J2ZKF5</accession>
<dbReference type="EMBL" id="BMJV01000004">
    <property type="protein sequence ID" value="GGG74016.1"/>
    <property type="molecule type" value="Genomic_DNA"/>
</dbReference>
<gene>
    <name evidence="2" type="ORF">GCM10011415_23030</name>
</gene>